<sequence>MKRFWRFTSEASQSSRFNEIRSIPITTTTTFIKRRINTLQQPPSAVLDLVSLFKSSIPPRKKQHLTDAEIALLRNKLVRQASDSVQLTTILDDNAESLISSHPVFLELLNQLNSQPSLLLKVFNWRRKRKVSEYETCRNSMDAHEYSKGIKAAGRSRNIDLAVELFKEAEYKGVKITSTYNALMGAFMFNGLADRCYSLFLGMKKDPTCTPNNVTYSIVISVFGRLMLIDHMEATFKEMRELHLSPNISTYNYLIGGYISTWMWDDMEKVFQVLKSGPVEPNMKTYLLMIRGYAHCGNLEKMEEIYLLIRDHVNENEMPIIRVMICAYCKSSDEDKIKKVRVLLKLIPEKEYRPWLNVLLIKLYAQENRLDEMENAINEAFEHKTAITTSGIMKCIITAYFRCNAIQNLETFVRRSIFAGWRICHSLFHCKLVMYGSQKNFREMQYVLEEMENINVNCNKKTLWIMYKAYSSTGQRSMVLKILGRMFKHGYEIPDHAFPS</sequence>
<name>A0ACB0KXJ0_TRIPR</name>
<keyword evidence="2" id="KW-1185">Reference proteome</keyword>
<accession>A0ACB0KXJ0</accession>
<organism evidence="1 2">
    <name type="scientific">Trifolium pratense</name>
    <name type="common">Red clover</name>
    <dbReference type="NCBI Taxonomy" id="57577"/>
    <lineage>
        <taxon>Eukaryota</taxon>
        <taxon>Viridiplantae</taxon>
        <taxon>Streptophyta</taxon>
        <taxon>Embryophyta</taxon>
        <taxon>Tracheophyta</taxon>
        <taxon>Spermatophyta</taxon>
        <taxon>Magnoliopsida</taxon>
        <taxon>eudicotyledons</taxon>
        <taxon>Gunneridae</taxon>
        <taxon>Pentapetalae</taxon>
        <taxon>rosids</taxon>
        <taxon>fabids</taxon>
        <taxon>Fabales</taxon>
        <taxon>Fabaceae</taxon>
        <taxon>Papilionoideae</taxon>
        <taxon>50 kb inversion clade</taxon>
        <taxon>NPAAA clade</taxon>
        <taxon>Hologalegina</taxon>
        <taxon>IRL clade</taxon>
        <taxon>Trifolieae</taxon>
        <taxon>Trifolium</taxon>
    </lineage>
</organism>
<proteinExistence type="predicted"/>
<evidence type="ECO:0000313" key="2">
    <source>
        <dbReference type="Proteomes" id="UP001177021"/>
    </source>
</evidence>
<evidence type="ECO:0000313" key="1">
    <source>
        <dbReference type="EMBL" id="CAJ2661860.1"/>
    </source>
</evidence>
<gene>
    <name evidence="1" type="ORF">MILVUS5_LOCUS27503</name>
</gene>
<reference evidence="1" key="1">
    <citation type="submission" date="2023-10" db="EMBL/GenBank/DDBJ databases">
        <authorList>
            <person name="Rodriguez Cubillos JULIANA M."/>
            <person name="De Vega J."/>
        </authorList>
    </citation>
    <scope>NUCLEOTIDE SEQUENCE</scope>
</reference>
<protein>
    <submittedName>
        <fullName evidence="1">Uncharacterized protein</fullName>
    </submittedName>
</protein>
<comment type="caution">
    <text evidence="1">The sequence shown here is derived from an EMBL/GenBank/DDBJ whole genome shotgun (WGS) entry which is preliminary data.</text>
</comment>
<dbReference type="EMBL" id="CASHSV030000409">
    <property type="protein sequence ID" value="CAJ2661860.1"/>
    <property type="molecule type" value="Genomic_DNA"/>
</dbReference>
<dbReference type="Proteomes" id="UP001177021">
    <property type="component" value="Unassembled WGS sequence"/>
</dbReference>